<feature type="compositionally biased region" description="Polar residues" evidence="1">
    <location>
        <begin position="98"/>
        <end position="107"/>
    </location>
</feature>
<dbReference type="EMBL" id="MPGH01000132">
    <property type="protein sequence ID" value="OLN86293.1"/>
    <property type="molecule type" value="Genomic_DNA"/>
</dbReference>
<dbReference type="AlphaFoldDB" id="A0A1Q8RQ42"/>
<dbReference type="PANTHER" id="PTHR21319:SF0">
    <property type="entry name" value="AND RING FINGER DOMAIN PROTEIN, PUTATIVE (AFU_ORTHOLOGUE AFUA_1G08900)-RELATED"/>
    <property type="match status" value="1"/>
</dbReference>
<comment type="caution">
    <text evidence="3">The sequence shown here is derived from an EMBL/GenBank/DDBJ whole genome shotgun (WGS) entry which is preliminary data.</text>
</comment>
<dbReference type="Gene3D" id="2.20.28.10">
    <property type="match status" value="1"/>
</dbReference>
<feature type="compositionally biased region" description="Acidic residues" evidence="1">
    <location>
        <begin position="182"/>
        <end position="202"/>
    </location>
</feature>
<keyword evidence="4" id="KW-1185">Reference proteome</keyword>
<dbReference type="Proteomes" id="UP000186583">
    <property type="component" value="Unassembled WGS sequence"/>
</dbReference>
<dbReference type="GO" id="GO:0016567">
    <property type="term" value="P:protein ubiquitination"/>
    <property type="evidence" value="ECO:0007669"/>
    <property type="project" value="TreeGrafter"/>
</dbReference>
<dbReference type="OrthoDB" id="411372at2759"/>
<dbReference type="GO" id="GO:0005634">
    <property type="term" value="C:nucleus"/>
    <property type="evidence" value="ECO:0007669"/>
    <property type="project" value="TreeGrafter"/>
</dbReference>
<evidence type="ECO:0000256" key="1">
    <source>
        <dbReference type="SAM" id="MobiDB-lite"/>
    </source>
</evidence>
<feature type="domain" description="RCHY1 zinc-ribbon" evidence="2">
    <location>
        <begin position="1"/>
        <end position="56"/>
    </location>
</feature>
<sequence>MQSQFRQLELAIQSQPMPPEFRDTRATVLCNDCSGKSSTAYHWLGLKCAICASYNTVELQISGGRNGLVATPAPSNLANTPSSQTAQPNPVAIEAAPSSRTEASQITPVGRRRHSSHAGPEARHLMLDRLARSASPAPVPGLPSTAANGAIEEEEEEENDILDLWGRNYRLGSGETDSMSTDMDDEAEYDEEEDDDDDDFEDINLIGHR</sequence>
<dbReference type="PANTHER" id="PTHR21319">
    <property type="entry name" value="RING FINGER AND CHY ZINC FINGER DOMAIN-CONTAINING PROTEIN 1"/>
    <property type="match status" value="1"/>
</dbReference>
<dbReference type="GO" id="GO:0061630">
    <property type="term" value="F:ubiquitin protein ligase activity"/>
    <property type="evidence" value="ECO:0007669"/>
    <property type="project" value="TreeGrafter"/>
</dbReference>
<dbReference type="InterPro" id="IPR039512">
    <property type="entry name" value="RCHY1_zinc-ribbon"/>
</dbReference>
<gene>
    <name evidence="3" type="ORF">CCHL11_04210</name>
</gene>
<protein>
    <submittedName>
        <fullName evidence="3">RING finger and CHY zinc finger domain-containing protein 1</fullName>
    </submittedName>
</protein>
<dbReference type="STRING" id="708187.A0A1Q8RQ42"/>
<feature type="region of interest" description="Disordered" evidence="1">
    <location>
        <begin position="134"/>
        <end position="209"/>
    </location>
</feature>
<name>A0A1Q8RQ42_9PEZI</name>
<reference evidence="3 4" key="1">
    <citation type="submission" date="2016-11" db="EMBL/GenBank/DDBJ databases">
        <title>Draft Genome Assembly of Colletotrichum chlorophyti a pathogen of herbaceous plants.</title>
        <authorList>
            <person name="Gan P."/>
            <person name="Narusaka M."/>
            <person name="Tsushima A."/>
            <person name="Narusaka Y."/>
            <person name="Takano Y."/>
            <person name="Shirasu K."/>
        </authorList>
    </citation>
    <scope>NUCLEOTIDE SEQUENCE [LARGE SCALE GENOMIC DNA]</scope>
    <source>
        <strain evidence="3 4">NTL11</strain>
    </source>
</reference>
<dbReference type="GO" id="GO:0006511">
    <property type="term" value="P:ubiquitin-dependent protein catabolic process"/>
    <property type="evidence" value="ECO:0007669"/>
    <property type="project" value="TreeGrafter"/>
</dbReference>
<accession>A0A1Q8RQ42</accession>
<feature type="region of interest" description="Disordered" evidence="1">
    <location>
        <begin position="77"/>
        <end position="120"/>
    </location>
</feature>
<evidence type="ECO:0000313" key="4">
    <source>
        <dbReference type="Proteomes" id="UP000186583"/>
    </source>
</evidence>
<evidence type="ECO:0000259" key="2">
    <source>
        <dbReference type="Pfam" id="PF14599"/>
    </source>
</evidence>
<dbReference type="Pfam" id="PF14599">
    <property type="entry name" value="zinc_ribbon_6"/>
    <property type="match status" value="1"/>
</dbReference>
<organism evidence="3 4">
    <name type="scientific">Colletotrichum chlorophyti</name>
    <dbReference type="NCBI Taxonomy" id="708187"/>
    <lineage>
        <taxon>Eukaryota</taxon>
        <taxon>Fungi</taxon>
        <taxon>Dikarya</taxon>
        <taxon>Ascomycota</taxon>
        <taxon>Pezizomycotina</taxon>
        <taxon>Sordariomycetes</taxon>
        <taxon>Hypocreomycetidae</taxon>
        <taxon>Glomerellales</taxon>
        <taxon>Glomerellaceae</taxon>
        <taxon>Colletotrichum</taxon>
    </lineage>
</organism>
<evidence type="ECO:0000313" key="3">
    <source>
        <dbReference type="EMBL" id="OLN86293.1"/>
    </source>
</evidence>
<proteinExistence type="predicted"/>
<feature type="compositionally biased region" description="Polar residues" evidence="1">
    <location>
        <begin position="77"/>
        <end position="88"/>
    </location>
</feature>
<feature type="compositionally biased region" description="Acidic residues" evidence="1">
    <location>
        <begin position="151"/>
        <end position="161"/>
    </location>
</feature>